<proteinExistence type="predicted"/>
<gene>
    <name evidence="3" type="ORF">CYR75_06135</name>
</gene>
<name>A0A2K9ME45_9RHOB</name>
<organism evidence="3 4">
    <name type="scientific">Paracoccus jeotgali</name>
    <dbReference type="NCBI Taxonomy" id="2065379"/>
    <lineage>
        <taxon>Bacteria</taxon>
        <taxon>Pseudomonadati</taxon>
        <taxon>Pseudomonadota</taxon>
        <taxon>Alphaproteobacteria</taxon>
        <taxon>Rhodobacterales</taxon>
        <taxon>Paracoccaceae</taxon>
        <taxon>Paracoccus</taxon>
    </lineage>
</organism>
<dbReference type="InterPro" id="IPR027372">
    <property type="entry name" value="Phytase-like_dom"/>
</dbReference>
<protein>
    <recommendedName>
        <fullName evidence="2">Phytase-like domain-containing protein</fullName>
    </recommendedName>
</protein>
<dbReference type="EMBL" id="CP025583">
    <property type="protein sequence ID" value="AUM73918.1"/>
    <property type="molecule type" value="Genomic_DNA"/>
</dbReference>
<evidence type="ECO:0000259" key="2">
    <source>
        <dbReference type="Pfam" id="PF13449"/>
    </source>
</evidence>
<dbReference type="AlphaFoldDB" id="A0A2K9ME45"/>
<feature type="domain" description="Phytase-like" evidence="2">
    <location>
        <begin position="29"/>
        <end position="144"/>
    </location>
</feature>
<dbReference type="OrthoDB" id="9798693at2"/>
<dbReference type="Proteomes" id="UP000234882">
    <property type="component" value="Chromosome"/>
</dbReference>
<dbReference type="RefSeq" id="WP_101499269.1">
    <property type="nucleotide sequence ID" value="NZ_CP025583.1"/>
</dbReference>
<accession>A0A2K9ME45</accession>
<dbReference type="Pfam" id="PF13449">
    <property type="entry name" value="Phytase-like"/>
    <property type="match status" value="1"/>
</dbReference>
<feature type="region of interest" description="Disordered" evidence="1">
    <location>
        <begin position="1"/>
        <end position="23"/>
    </location>
</feature>
<evidence type="ECO:0000313" key="4">
    <source>
        <dbReference type="Proteomes" id="UP000234882"/>
    </source>
</evidence>
<dbReference type="KEGG" id="paru:CYR75_06135"/>
<reference evidence="4" key="1">
    <citation type="submission" date="2017-12" db="EMBL/GenBank/DDBJ databases">
        <title>Genomic analysis of Paracoccus sp. CBA4604.</title>
        <authorList>
            <person name="Roh S.W."/>
            <person name="Kim J.Y."/>
            <person name="Kim J.S."/>
        </authorList>
    </citation>
    <scope>NUCLEOTIDE SEQUENCE [LARGE SCALE GENOMIC DNA]</scope>
    <source>
        <strain evidence="4">CBA4604</strain>
    </source>
</reference>
<sequence length="223" mass="23552">MTTALPGPDSRSHPLSRTSAACPDPPLLAIVSEHGPRIARFSIDGKWLDDMQVPAPLSDPAAQRSVKDGPEALAIHPDLGLLTMPEEPLAAEVRTTHTIYAANGDTLAFDTTDIGTTSIEGLEVFSDGCMAMIEHDVSATDGSLIPFLRVLDPANRGADPMCATELARIRMPGIMDADFDGITQISEDLILIVSHDKIDSGRCSVFGLLRITPASAGQHGTSG</sequence>
<keyword evidence="4" id="KW-1185">Reference proteome</keyword>
<evidence type="ECO:0000256" key="1">
    <source>
        <dbReference type="SAM" id="MobiDB-lite"/>
    </source>
</evidence>
<evidence type="ECO:0000313" key="3">
    <source>
        <dbReference type="EMBL" id="AUM73918.1"/>
    </source>
</evidence>